<evidence type="ECO:0000313" key="2">
    <source>
        <dbReference type="EMBL" id="GBP20039.1"/>
    </source>
</evidence>
<evidence type="ECO:0000313" key="3">
    <source>
        <dbReference type="Proteomes" id="UP000299102"/>
    </source>
</evidence>
<sequence length="218" mass="24289">MTIIEKENAFIALGEMQESETQRLVGAWGQDRDHRARCQSVCTRNLFVKSLSCKDCLSVLFHDMSDFDTLPHQMRVIPTASSASRERVSAHGQVTLVCARHAFRLVYYLGSGNTKYNSASGRSRSSACTPGTRRRKGEFPRKPTFIMAVPVRKKAVRSPYTLIQSRSNSACNADRVRSSSDDIVTIAGTSYDVVNVEVNGSSSTNRRNSTDLKMLWTI</sequence>
<dbReference type="Proteomes" id="UP000299102">
    <property type="component" value="Unassembled WGS sequence"/>
</dbReference>
<organism evidence="2 3">
    <name type="scientific">Eumeta variegata</name>
    <name type="common">Bagworm moth</name>
    <name type="synonym">Eumeta japonica</name>
    <dbReference type="NCBI Taxonomy" id="151549"/>
    <lineage>
        <taxon>Eukaryota</taxon>
        <taxon>Metazoa</taxon>
        <taxon>Ecdysozoa</taxon>
        <taxon>Arthropoda</taxon>
        <taxon>Hexapoda</taxon>
        <taxon>Insecta</taxon>
        <taxon>Pterygota</taxon>
        <taxon>Neoptera</taxon>
        <taxon>Endopterygota</taxon>
        <taxon>Lepidoptera</taxon>
        <taxon>Glossata</taxon>
        <taxon>Ditrysia</taxon>
        <taxon>Tineoidea</taxon>
        <taxon>Psychidae</taxon>
        <taxon>Oiketicinae</taxon>
        <taxon>Eumeta</taxon>
    </lineage>
</organism>
<accession>A0A4C1U175</accession>
<gene>
    <name evidence="2" type="ORF">EVAR_13805_1</name>
</gene>
<name>A0A4C1U175_EUMVA</name>
<protein>
    <submittedName>
        <fullName evidence="2">Uncharacterized protein</fullName>
    </submittedName>
</protein>
<comment type="caution">
    <text evidence="2">The sequence shown here is derived from an EMBL/GenBank/DDBJ whole genome shotgun (WGS) entry which is preliminary data.</text>
</comment>
<feature type="compositionally biased region" description="Polar residues" evidence="1">
    <location>
        <begin position="117"/>
        <end position="129"/>
    </location>
</feature>
<proteinExistence type="predicted"/>
<evidence type="ECO:0000256" key="1">
    <source>
        <dbReference type="SAM" id="MobiDB-lite"/>
    </source>
</evidence>
<keyword evidence="3" id="KW-1185">Reference proteome</keyword>
<feature type="region of interest" description="Disordered" evidence="1">
    <location>
        <begin position="117"/>
        <end position="136"/>
    </location>
</feature>
<dbReference type="EMBL" id="BGZK01000114">
    <property type="protein sequence ID" value="GBP20039.1"/>
    <property type="molecule type" value="Genomic_DNA"/>
</dbReference>
<dbReference type="AlphaFoldDB" id="A0A4C1U175"/>
<reference evidence="2 3" key="1">
    <citation type="journal article" date="2019" name="Commun. Biol.">
        <title>The bagworm genome reveals a unique fibroin gene that provides high tensile strength.</title>
        <authorList>
            <person name="Kono N."/>
            <person name="Nakamura H."/>
            <person name="Ohtoshi R."/>
            <person name="Tomita M."/>
            <person name="Numata K."/>
            <person name="Arakawa K."/>
        </authorList>
    </citation>
    <scope>NUCLEOTIDE SEQUENCE [LARGE SCALE GENOMIC DNA]</scope>
</reference>